<dbReference type="EMBL" id="CAJVQB010004818">
    <property type="protein sequence ID" value="CAG8646439.1"/>
    <property type="molecule type" value="Genomic_DNA"/>
</dbReference>
<accession>A0ABN7URW9</accession>
<comment type="caution">
    <text evidence="1">The sequence shown here is derived from an EMBL/GenBank/DDBJ whole genome shotgun (WGS) entry which is preliminary data.</text>
</comment>
<sequence>MPSHYQWITVYPDYYDSIDDKLSICLFSHRDNLSLTESGGHSFEEYGNGVKNGFMLLIPKV</sequence>
<reference evidence="1 2" key="1">
    <citation type="submission" date="2021-06" db="EMBL/GenBank/DDBJ databases">
        <authorList>
            <person name="Kallberg Y."/>
            <person name="Tangrot J."/>
            <person name="Rosling A."/>
        </authorList>
    </citation>
    <scope>NUCLEOTIDE SEQUENCE [LARGE SCALE GENOMIC DNA]</scope>
    <source>
        <strain evidence="1 2">120-4 pot B 10/14</strain>
    </source>
</reference>
<gene>
    <name evidence="1" type="ORF">GMARGA_LOCUS9122</name>
</gene>
<dbReference type="Proteomes" id="UP000789901">
    <property type="component" value="Unassembled WGS sequence"/>
</dbReference>
<evidence type="ECO:0000313" key="1">
    <source>
        <dbReference type="EMBL" id="CAG8646439.1"/>
    </source>
</evidence>
<name>A0ABN7URW9_GIGMA</name>
<keyword evidence="2" id="KW-1185">Reference proteome</keyword>
<protein>
    <submittedName>
        <fullName evidence="1">41647_t:CDS:1</fullName>
    </submittedName>
</protein>
<proteinExistence type="predicted"/>
<evidence type="ECO:0000313" key="2">
    <source>
        <dbReference type="Proteomes" id="UP000789901"/>
    </source>
</evidence>
<organism evidence="1 2">
    <name type="scientific">Gigaspora margarita</name>
    <dbReference type="NCBI Taxonomy" id="4874"/>
    <lineage>
        <taxon>Eukaryota</taxon>
        <taxon>Fungi</taxon>
        <taxon>Fungi incertae sedis</taxon>
        <taxon>Mucoromycota</taxon>
        <taxon>Glomeromycotina</taxon>
        <taxon>Glomeromycetes</taxon>
        <taxon>Diversisporales</taxon>
        <taxon>Gigasporaceae</taxon>
        <taxon>Gigaspora</taxon>
    </lineage>
</organism>